<sequence length="149" mass="16672">MTWCGPTISLSLSLSLSYTQPTRRDVLFNTAALSRGCHNGFERTYGRLFTSINRSVHLPFPGQRIEGARLELLCTLVGFKVEQGKTERNSWVPERAAKSSPDFPFCSAEPACFRSAIAFLHRRYGSRATALDGFLGIFVMEHVGWRGIL</sequence>
<gene>
    <name evidence="1" type="ORF">GOCE00092_LOCUS3063</name>
</gene>
<organism evidence="1">
    <name type="scientific">Grammatophora oceanica</name>
    <dbReference type="NCBI Taxonomy" id="210454"/>
    <lineage>
        <taxon>Eukaryota</taxon>
        <taxon>Sar</taxon>
        <taxon>Stramenopiles</taxon>
        <taxon>Ochrophyta</taxon>
        <taxon>Bacillariophyta</taxon>
        <taxon>Fragilariophyceae</taxon>
        <taxon>Fragilariophycidae</taxon>
        <taxon>Rhabdonematales</taxon>
        <taxon>Grammatophoraceae</taxon>
        <taxon>Grammatophora</taxon>
    </lineage>
</organism>
<evidence type="ECO:0000313" key="1">
    <source>
        <dbReference type="EMBL" id="CAD9274155.1"/>
    </source>
</evidence>
<dbReference type="EMBL" id="HBGK01005811">
    <property type="protein sequence ID" value="CAD9274155.1"/>
    <property type="molecule type" value="Transcribed_RNA"/>
</dbReference>
<proteinExistence type="predicted"/>
<protein>
    <submittedName>
        <fullName evidence="1">Uncharacterized protein</fullName>
    </submittedName>
</protein>
<name>A0A7S1UPI5_9STRA</name>
<reference evidence="1" key="1">
    <citation type="submission" date="2021-01" db="EMBL/GenBank/DDBJ databases">
        <authorList>
            <person name="Corre E."/>
            <person name="Pelletier E."/>
            <person name="Niang G."/>
            <person name="Scheremetjew M."/>
            <person name="Finn R."/>
            <person name="Kale V."/>
            <person name="Holt S."/>
            <person name="Cochrane G."/>
            <person name="Meng A."/>
            <person name="Brown T."/>
            <person name="Cohen L."/>
        </authorList>
    </citation>
    <scope>NUCLEOTIDE SEQUENCE</scope>
    <source>
        <strain evidence="1">CCMP 410</strain>
    </source>
</reference>
<accession>A0A7S1UPI5</accession>
<dbReference type="AlphaFoldDB" id="A0A7S1UPI5"/>